<dbReference type="SMART" id="SM00066">
    <property type="entry name" value="GAL4"/>
    <property type="match status" value="1"/>
</dbReference>
<comment type="caution">
    <text evidence="4">The sequence shown here is derived from an EMBL/GenBank/DDBJ whole genome shotgun (WGS) entry which is preliminary data.</text>
</comment>
<gene>
    <name evidence="4" type="ORF">HYALB_00012888</name>
</gene>
<evidence type="ECO:0000256" key="1">
    <source>
        <dbReference type="ARBA" id="ARBA00023242"/>
    </source>
</evidence>
<evidence type="ECO:0000313" key="4">
    <source>
        <dbReference type="EMBL" id="CAG8977098.1"/>
    </source>
</evidence>
<feature type="domain" description="Zn(2)-C6 fungal-type" evidence="3">
    <location>
        <begin position="66"/>
        <end position="97"/>
    </location>
</feature>
<dbReference type="Pfam" id="PF00172">
    <property type="entry name" value="Zn_clus"/>
    <property type="match status" value="1"/>
</dbReference>
<dbReference type="InterPro" id="IPR001138">
    <property type="entry name" value="Zn2Cys6_DnaBD"/>
</dbReference>
<dbReference type="PANTHER" id="PTHR47256:SF1">
    <property type="entry name" value="ZN(II)2CYS6 TRANSCRIPTION FACTOR (EUROFUNG)"/>
    <property type="match status" value="1"/>
</dbReference>
<dbReference type="Gene3D" id="4.10.240.10">
    <property type="entry name" value="Zn(2)-C6 fungal-type DNA-binding domain"/>
    <property type="match status" value="1"/>
</dbReference>
<evidence type="ECO:0000256" key="2">
    <source>
        <dbReference type="SAM" id="MobiDB-lite"/>
    </source>
</evidence>
<feature type="region of interest" description="Disordered" evidence="2">
    <location>
        <begin position="1"/>
        <end position="60"/>
    </location>
</feature>
<protein>
    <recommendedName>
        <fullName evidence="3">Zn(2)-C6 fungal-type domain-containing protein</fullName>
    </recommendedName>
</protein>
<dbReference type="PROSITE" id="PS50048">
    <property type="entry name" value="ZN2_CY6_FUNGAL_2"/>
    <property type="match status" value="1"/>
</dbReference>
<feature type="compositionally biased region" description="Low complexity" evidence="2">
    <location>
        <begin position="13"/>
        <end position="32"/>
    </location>
</feature>
<dbReference type="GO" id="GO:0008270">
    <property type="term" value="F:zinc ion binding"/>
    <property type="evidence" value="ECO:0007669"/>
    <property type="project" value="InterPro"/>
</dbReference>
<evidence type="ECO:0000313" key="5">
    <source>
        <dbReference type="Proteomes" id="UP000701801"/>
    </source>
</evidence>
<dbReference type="InterPro" id="IPR053187">
    <property type="entry name" value="Notoamide_regulator"/>
</dbReference>
<dbReference type="EMBL" id="CAJVRM010000204">
    <property type="protein sequence ID" value="CAG8977098.1"/>
    <property type="molecule type" value="Genomic_DNA"/>
</dbReference>
<dbReference type="PANTHER" id="PTHR47256">
    <property type="entry name" value="ZN(II)2CYS6 TRANSCRIPTION FACTOR (EUROFUNG)-RELATED"/>
    <property type="match status" value="1"/>
</dbReference>
<dbReference type="CDD" id="cd00067">
    <property type="entry name" value="GAL4"/>
    <property type="match status" value="1"/>
</dbReference>
<organism evidence="4 5">
    <name type="scientific">Hymenoscyphus albidus</name>
    <dbReference type="NCBI Taxonomy" id="595503"/>
    <lineage>
        <taxon>Eukaryota</taxon>
        <taxon>Fungi</taxon>
        <taxon>Dikarya</taxon>
        <taxon>Ascomycota</taxon>
        <taxon>Pezizomycotina</taxon>
        <taxon>Leotiomycetes</taxon>
        <taxon>Helotiales</taxon>
        <taxon>Helotiaceae</taxon>
        <taxon>Hymenoscyphus</taxon>
    </lineage>
</organism>
<accession>A0A9N9PW28</accession>
<dbReference type="OrthoDB" id="2162761at2759"/>
<name>A0A9N9PW28_9HELO</name>
<keyword evidence="1" id="KW-0539">Nucleus</keyword>
<feature type="compositionally biased region" description="Basic and acidic residues" evidence="2">
    <location>
        <begin position="33"/>
        <end position="45"/>
    </location>
</feature>
<reference evidence="4" key="1">
    <citation type="submission" date="2021-07" db="EMBL/GenBank/DDBJ databases">
        <authorList>
            <person name="Durling M."/>
        </authorList>
    </citation>
    <scope>NUCLEOTIDE SEQUENCE</scope>
</reference>
<dbReference type="CDD" id="cd12148">
    <property type="entry name" value="fungal_TF_MHR"/>
    <property type="match status" value="1"/>
</dbReference>
<dbReference type="Proteomes" id="UP000701801">
    <property type="component" value="Unassembled WGS sequence"/>
</dbReference>
<dbReference type="PROSITE" id="PS00463">
    <property type="entry name" value="ZN2_CY6_FUNGAL_1"/>
    <property type="match status" value="1"/>
</dbReference>
<dbReference type="InterPro" id="IPR036864">
    <property type="entry name" value="Zn2-C6_fun-type_DNA-bd_sf"/>
</dbReference>
<dbReference type="AlphaFoldDB" id="A0A9N9PW28"/>
<keyword evidence="5" id="KW-1185">Reference proteome</keyword>
<proteinExistence type="predicted"/>
<dbReference type="SUPFAM" id="SSF57701">
    <property type="entry name" value="Zn2/Cys6 DNA-binding domain"/>
    <property type="match status" value="1"/>
</dbReference>
<dbReference type="GO" id="GO:0000981">
    <property type="term" value="F:DNA-binding transcription factor activity, RNA polymerase II-specific"/>
    <property type="evidence" value="ECO:0007669"/>
    <property type="project" value="InterPro"/>
</dbReference>
<evidence type="ECO:0000259" key="3">
    <source>
        <dbReference type="PROSITE" id="PS50048"/>
    </source>
</evidence>
<sequence>MSFRKIRPSFGDSSASISTSTPSQSTSDTTGSDPRRVRGGYKEGESAGAPSTSKRRRVPDSVTRNACLNCKKARAKCDGKKPCKRCASRVETSECVYEVHIKHAKEELVKQIKGLKARDHLTDQILQALSTDEKVPEILERLKNGEEYESIVEWLGRSPIEDFETLSPRTSQHSTFEVSDDHEMGGIANVFRWTTVTYDSAVLDHLFQLYFAWVHPVHTLFSEGHFVDSYKRQSDNYCSSVLVNAICAMACHLHFPTDTDEVDYERLREEFSNAVRVRLDSGDHAVTTIQAFGVMFLVDCARSKCLRASSYLKVAADNLLNVATTEVDPEVWKNTIWGIQNLTVEWAQITCQAPQVIEFPVFDAIADTDVRLDHARWYFYRQASDQCPAWPGLLVTTNREKSKLIRIIQEISRMLYSRTAVPLSAYEVLQQYSRLTTWRENLPSIIGDVDNNPGQALPHVLSLLILYSNSVIQLLRPLLGLEGFQASWVEDIIWNHAQQGLYLLDEHYRTQYTCRYQPVLQMFAILHLTDIIARFFPGGKEGGSKDGPDAITFGMDALMQSYVGFPIAGPLQELLRRSANELYIRLPRNLSEISSLSRAPKQTYHLDDIIDACTRPTYLQPVLEIRTRLVSSFAVDWAAEGASFGFPGISRVHVPSAEERGAQSLMQIHNLLNSN</sequence>